<feature type="region of interest" description="Disordered" evidence="2">
    <location>
        <begin position="301"/>
        <end position="330"/>
    </location>
</feature>
<dbReference type="PANTHER" id="PTHR43000">
    <property type="entry name" value="DTDP-D-GLUCOSE 4,6-DEHYDRATASE-RELATED"/>
    <property type="match status" value="1"/>
</dbReference>
<reference evidence="4 5" key="1">
    <citation type="submission" date="2018-12" db="EMBL/GenBank/DDBJ databases">
        <authorList>
            <person name="Toschakov S.V."/>
        </authorList>
    </citation>
    <scope>NUCLEOTIDE SEQUENCE [LARGE SCALE GENOMIC DNA]</scope>
    <source>
        <strain evidence="4 5">GM2012</strain>
    </source>
</reference>
<evidence type="ECO:0000256" key="1">
    <source>
        <dbReference type="ARBA" id="ARBA00007637"/>
    </source>
</evidence>
<name>A0A432MHG5_9BACT</name>
<accession>A0A432MHG5</accession>
<evidence type="ECO:0000256" key="2">
    <source>
        <dbReference type="SAM" id="MobiDB-lite"/>
    </source>
</evidence>
<dbReference type="SUPFAM" id="SSF51735">
    <property type="entry name" value="NAD(P)-binding Rossmann-fold domains"/>
    <property type="match status" value="1"/>
</dbReference>
<dbReference type="AlphaFoldDB" id="A0A432MHG5"/>
<dbReference type="RefSeq" id="WP_126726402.1">
    <property type="nucleotide sequence ID" value="NZ_RYZH01000030.1"/>
</dbReference>
<proteinExistence type="inferred from homology"/>
<dbReference type="InterPro" id="IPR036291">
    <property type="entry name" value="NAD(P)-bd_dom_sf"/>
</dbReference>
<evidence type="ECO:0000259" key="3">
    <source>
        <dbReference type="Pfam" id="PF01370"/>
    </source>
</evidence>
<dbReference type="Proteomes" id="UP000280296">
    <property type="component" value="Unassembled WGS sequence"/>
</dbReference>
<dbReference type="OrthoDB" id="9789543at2"/>
<sequence>MPVWLVSGGSGFLGLRVLDLLRGSPENEVVAIGRRLPSGWPPEAFVRADLEDPPSVARAVKQVRPEFVLHLAGRTPPAAPADFYRTNVGGTVGLLRALEGLGTPIRVVTAGSAAEYGPVPSGLLPIGEETPCRPEGPYGLSKWFASNATAGCRGPVEGVVARIFNPIGPGMPRSQAFGRFAAELAEAGPGPMTLRTGALDSRRDFIDVRDVASALLALATRGKAGSSYPVGSGSSRSIREGLDRLVALSRRRVAIEATGSVIGPTDSRADPGAIRRDTGWSPRIPFERSLADLWASAAVASGPDRPTARLDAGSSPLHRAGRPPGVPLGE</sequence>
<dbReference type="InterPro" id="IPR001509">
    <property type="entry name" value="Epimerase_deHydtase"/>
</dbReference>
<evidence type="ECO:0000313" key="5">
    <source>
        <dbReference type="Proteomes" id="UP000280296"/>
    </source>
</evidence>
<comment type="caution">
    <text evidence="4">The sequence shown here is derived from an EMBL/GenBank/DDBJ whole genome shotgun (WGS) entry which is preliminary data.</text>
</comment>
<dbReference type="Gene3D" id="3.40.50.720">
    <property type="entry name" value="NAD(P)-binding Rossmann-like Domain"/>
    <property type="match status" value="1"/>
</dbReference>
<dbReference type="EMBL" id="RYZH01000030">
    <property type="protein sequence ID" value="RUL86740.1"/>
    <property type="molecule type" value="Genomic_DNA"/>
</dbReference>
<dbReference type="Gene3D" id="3.90.25.10">
    <property type="entry name" value="UDP-galactose 4-epimerase, domain 1"/>
    <property type="match status" value="1"/>
</dbReference>
<protein>
    <submittedName>
        <fullName evidence="4">NAD-dependent epimerase/dehydratase family protein</fullName>
    </submittedName>
</protein>
<feature type="domain" description="NAD-dependent epimerase/dehydratase" evidence="3">
    <location>
        <begin position="4"/>
        <end position="231"/>
    </location>
</feature>
<organism evidence="4 5">
    <name type="scientific">Tautonia sociabilis</name>
    <dbReference type="NCBI Taxonomy" id="2080755"/>
    <lineage>
        <taxon>Bacteria</taxon>
        <taxon>Pseudomonadati</taxon>
        <taxon>Planctomycetota</taxon>
        <taxon>Planctomycetia</taxon>
        <taxon>Isosphaerales</taxon>
        <taxon>Isosphaeraceae</taxon>
        <taxon>Tautonia</taxon>
    </lineage>
</organism>
<gene>
    <name evidence="4" type="ORF">TsocGM_15660</name>
</gene>
<reference evidence="4 5" key="2">
    <citation type="submission" date="2019-01" db="EMBL/GenBank/DDBJ databases">
        <title>Tautonia sociabilis, a novel thermotolerant planctomycete of Isosphaeraceae family, isolated from a 4000 m deep subterranean habitat.</title>
        <authorList>
            <person name="Kovaleva O.L."/>
            <person name="Elcheninov A.G."/>
            <person name="Van Heerden E."/>
            <person name="Toshchakov S.V."/>
            <person name="Novikov A."/>
            <person name="Bonch-Osmolovskaya E.A."/>
            <person name="Kublanov I.V."/>
        </authorList>
    </citation>
    <scope>NUCLEOTIDE SEQUENCE [LARGE SCALE GENOMIC DNA]</scope>
    <source>
        <strain evidence="4 5">GM2012</strain>
    </source>
</reference>
<evidence type="ECO:0000313" key="4">
    <source>
        <dbReference type="EMBL" id="RUL86740.1"/>
    </source>
</evidence>
<comment type="similarity">
    <text evidence="1">Belongs to the NAD(P)-dependent epimerase/dehydratase family.</text>
</comment>
<dbReference type="Pfam" id="PF01370">
    <property type="entry name" value="Epimerase"/>
    <property type="match status" value="1"/>
</dbReference>
<feature type="region of interest" description="Disordered" evidence="2">
    <location>
        <begin position="261"/>
        <end position="280"/>
    </location>
</feature>
<keyword evidence="5" id="KW-1185">Reference proteome</keyword>
<feature type="compositionally biased region" description="Basic and acidic residues" evidence="2">
    <location>
        <begin position="267"/>
        <end position="278"/>
    </location>
</feature>